<dbReference type="CDD" id="cd16326">
    <property type="entry name" value="LolB"/>
    <property type="match status" value="1"/>
</dbReference>
<name>A0A3B0VM09_9ZZZZ</name>
<dbReference type="Pfam" id="PF03550">
    <property type="entry name" value="LolB"/>
    <property type="match status" value="1"/>
</dbReference>
<dbReference type="NCBIfam" id="TIGR00548">
    <property type="entry name" value="lolB"/>
    <property type="match status" value="1"/>
</dbReference>
<dbReference type="PROSITE" id="PS51257">
    <property type="entry name" value="PROKAR_LIPOPROTEIN"/>
    <property type="match status" value="1"/>
</dbReference>
<evidence type="ECO:0000256" key="5">
    <source>
        <dbReference type="ARBA" id="ARBA00023136"/>
    </source>
</evidence>
<organism evidence="7">
    <name type="scientific">hydrothermal vent metagenome</name>
    <dbReference type="NCBI Taxonomy" id="652676"/>
    <lineage>
        <taxon>unclassified sequences</taxon>
        <taxon>metagenomes</taxon>
        <taxon>ecological metagenomes</taxon>
    </lineage>
</organism>
<dbReference type="SUPFAM" id="SSF89392">
    <property type="entry name" value="Prokaryotic lipoproteins and lipoprotein localization factors"/>
    <property type="match status" value="1"/>
</dbReference>
<gene>
    <name evidence="7" type="ORF">MNBD_GAMMA02-1667</name>
</gene>
<dbReference type="Gene3D" id="2.50.20.10">
    <property type="entry name" value="Lipoprotein localisation LolA/LolB/LppX"/>
    <property type="match status" value="1"/>
</dbReference>
<keyword evidence="4" id="KW-0653">Protein transport</keyword>
<accession>A0A3B0VM09</accession>
<comment type="subunit">
    <text evidence="2">Monomer.</text>
</comment>
<evidence type="ECO:0000313" key="7">
    <source>
        <dbReference type="EMBL" id="VAW44648.1"/>
    </source>
</evidence>
<sequence>MQIPYRLVLLIIGLLLLQACQHQTMIKPINPSRLIDLTEVDSYQFNGKMSFSDGQDGGSGRIQWENKDGLISARLKAPLGTKSWRISEQIIGAELVANGAVVYADTAQTLISNQLGWQVPWQQLKSWVIGQPHNKNHGQILWQADGFTLSEGGWQIEYSRLKPYPSTSSQQLPHKMVARKDNYSIKLSVKQWTW</sequence>
<keyword evidence="3" id="KW-0813">Transport</keyword>
<evidence type="ECO:0008006" key="8">
    <source>
        <dbReference type="Google" id="ProtNLM"/>
    </source>
</evidence>
<dbReference type="GO" id="GO:0009279">
    <property type="term" value="C:cell outer membrane"/>
    <property type="evidence" value="ECO:0007669"/>
    <property type="project" value="UniProtKB-SubCell"/>
</dbReference>
<dbReference type="EMBL" id="UOFA01000123">
    <property type="protein sequence ID" value="VAW44648.1"/>
    <property type="molecule type" value="Genomic_DNA"/>
</dbReference>
<evidence type="ECO:0000256" key="1">
    <source>
        <dbReference type="ARBA" id="ARBA00004442"/>
    </source>
</evidence>
<protein>
    <recommendedName>
        <fullName evidence="8">Outer-membrane lipoprotein LolB</fullName>
    </recommendedName>
</protein>
<evidence type="ECO:0000256" key="6">
    <source>
        <dbReference type="ARBA" id="ARBA00023186"/>
    </source>
</evidence>
<keyword evidence="5" id="KW-0472">Membrane</keyword>
<evidence type="ECO:0000256" key="4">
    <source>
        <dbReference type="ARBA" id="ARBA00022927"/>
    </source>
</evidence>
<comment type="subcellular location">
    <subcellularLocation>
        <location evidence="1">Cell outer membrane</location>
    </subcellularLocation>
</comment>
<proteinExistence type="predicted"/>
<dbReference type="InterPro" id="IPR029046">
    <property type="entry name" value="LolA/LolB/LppX"/>
</dbReference>
<evidence type="ECO:0000256" key="2">
    <source>
        <dbReference type="ARBA" id="ARBA00011245"/>
    </source>
</evidence>
<dbReference type="InterPro" id="IPR004565">
    <property type="entry name" value="OM_lipoprot_LolB"/>
</dbReference>
<keyword evidence="6" id="KW-0143">Chaperone</keyword>
<dbReference type="AlphaFoldDB" id="A0A3B0VM09"/>
<reference evidence="7" key="1">
    <citation type="submission" date="2018-06" db="EMBL/GenBank/DDBJ databases">
        <authorList>
            <person name="Zhirakovskaya E."/>
        </authorList>
    </citation>
    <scope>NUCLEOTIDE SEQUENCE</scope>
</reference>
<dbReference type="GO" id="GO:0015031">
    <property type="term" value="P:protein transport"/>
    <property type="evidence" value="ECO:0007669"/>
    <property type="project" value="UniProtKB-KW"/>
</dbReference>
<evidence type="ECO:0000256" key="3">
    <source>
        <dbReference type="ARBA" id="ARBA00022448"/>
    </source>
</evidence>